<feature type="region of interest" description="Disordered" evidence="2">
    <location>
        <begin position="426"/>
        <end position="453"/>
    </location>
</feature>
<evidence type="ECO:0000313" key="3">
    <source>
        <dbReference type="EMBL" id="OJT07123.1"/>
    </source>
</evidence>
<comment type="caution">
    <text evidence="3">The sequence shown here is derived from an EMBL/GenBank/DDBJ whole genome shotgun (WGS) entry which is preliminary data.</text>
</comment>
<feature type="region of interest" description="Disordered" evidence="2">
    <location>
        <begin position="465"/>
        <end position="531"/>
    </location>
</feature>
<accession>A0A1M2VHW6</accession>
<dbReference type="EMBL" id="MNAD01001223">
    <property type="protein sequence ID" value="OJT07123.1"/>
    <property type="molecule type" value="Genomic_DNA"/>
</dbReference>
<evidence type="ECO:0000256" key="1">
    <source>
        <dbReference type="SAM" id="Coils"/>
    </source>
</evidence>
<keyword evidence="4" id="KW-1185">Reference proteome</keyword>
<feature type="compositionally biased region" description="Basic residues" evidence="2">
    <location>
        <begin position="511"/>
        <end position="523"/>
    </location>
</feature>
<protein>
    <submittedName>
        <fullName evidence="3">Uncharacterized protein</fullName>
    </submittedName>
</protein>
<feature type="compositionally biased region" description="Low complexity" evidence="2">
    <location>
        <begin position="357"/>
        <end position="399"/>
    </location>
</feature>
<dbReference type="AlphaFoldDB" id="A0A1M2VHW6"/>
<name>A0A1M2VHW6_TRAPU</name>
<feature type="compositionally biased region" description="Low complexity" evidence="2">
    <location>
        <begin position="489"/>
        <end position="504"/>
    </location>
</feature>
<proteinExistence type="predicted"/>
<gene>
    <name evidence="3" type="ORF">TRAPUB_2021</name>
</gene>
<feature type="coiled-coil region" evidence="1">
    <location>
        <begin position="147"/>
        <end position="174"/>
    </location>
</feature>
<keyword evidence="1" id="KW-0175">Coiled coil</keyword>
<sequence length="531" mass="57592">MVRVRLSENGIQRLLNNQRGATRNRVAARTRSKRKGITLTPIQKLHLKIERLSRTQALNEALRDARDAVWQAARKMHADFQSHTVEYYSRLIMQTTRLRSRTRKPSRWNAFLSKEIQLRNADTADGQDRVRVSDGDVTREIAEKWKAMSKREQVAATDDALAELQERRENHQRGTHVVPIQAFHDTKTTLASMQRELEDLYTRTGTETLLIAVRSDTAAYNAPFSFASSERVEDFIAFATKNVVEVFASRLDGYCVSGAQGIAQNYVQGLLKLKQEAAVLINTKLLTRMAYVNFDVRITARHGVVLEHWPLKKFCAPSEICSRPELETLISAFTTGAARFRSLSDEEWDNWKANRTGSGSPPNANAPSDAPGAPASGDGSPDTSSTAATTDTPAVSSSPIPGTADMAGSTSANLSSSATMLGNVVTQVPEPGLPSPAQVSAPTEGATGKRGRAAGTTFIAMDVVTGSDGRSIAVAKRQRKTRKDKVAQDAPTASSSGSAPTDGDVSAAPKPTRRSKNSKKTKKTAQASAAA</sequence>
<evidence type="ECO:0000313" key="4">
    <source>
        <dbReference type="Proteomes" id="UP000184267"/>
    </source>
</evidence>
<dbReference type="OMA" id="EGWPPGI"/>
<dbReference type="Proteomes" id="UP000184267">
    <property type="component" value="Unassembled WGS sequence"/>
</dbReference>
<dbReference type="OrthoDB" id="3267359at2759"/>
<dbReference type="STRING" id="154538.A0A1M2VHW6"/>
<reference evidence="3 4" key="1">
    <citation type="submission" date="2016-10" db="EMBL/GenBank/DDBJ databases">
        <title>Genome sequence of the basidiomycete white-rot fungus Trametes pubescens.</title>
        <authorList>
            <person name="Makela M.R."/>
            <person name="Granchi Z."/>
            <person name="Peng M."/>
            <person name="De Vries R.P."/>
            <person name="Grigoriev I."/>
            <person name="Riley R."/>
            <person name="Hilden K."/>
        </authorList>
    </citation>
    <scope>NUCLEOTIDE SEQUENCE [LARGE SCALE GENOMIC DNA]</scope>
    <source>
        <strain evidence="3 4">FBCC735</strain>
    </source>
</reference>
<feature type="region of interest" description="Disordered" evidence="2">
    <location>
        <begin position="351"/>
        <end position="414"/>
    </location>
</feature>
<organism evidence="3 4">
    <name type="scientific">Trametes pubescens</name>
    <name type="common">White-rot fungus</name>
    <dbReference type="NCBI Taxonomy" id="154538"/>
    <lineage>
        <taxon>Eukaryota</taxon>
        <taxon>Fungi</taxon>
        <taxon>Dikarya</taxon>
        <taxon>Basidiomycota</taxon>
        <taxon>Agaricomycotina</taxon>
        <taxon>Agaricomycetes</taxon>
        <taxon>Polyporales</taxon>
        <taxon>Polyporaceae</taxon>
        <taxon>Trametes</taxon>
    </lineage>
</organism>
<evidence type="ECO:0000256" key="2">
    <source>
        <dbReference type="SAM" id="MobiDB-lite"/>
    </source>
</evidence>